<comment type="subcellular location">
    <subcellularLocation>
        <location evidence="1">Membrane</location>
        <topology evidence="1">Multi-pass membrane protein</topology>
    </subcellularLocation>
</comment>
<evidence type="ECO:0000256" key="4">
    <source>
        <dbReference type="ARBA" id="ARBA00023136"/>
    </source>
</evidence>
<keyword evidence="3 5" id="KW-1133">Transmembrane helix</keyword>
<proteinExistence type="predicted"/>
<sequence>MSRGGTATLVPEPSPGKRLLGIHVVDRDGNALTPSRAAPRALLVATPFVLNWFFYSPGSVPGMVIGAALWWVGLPGLMLAGLYLVVFNRRTRQGLHDWLTGALVIRRGVSPAPHDTVWRPHLVVASGLLLLSAALPLLVYGLMNQISHDFAPLDNMLSAQTQIQSHPGVSRVSVQHLDYWDGPRVLEIGVLIDTDPDAQQELASRLASQARRAIPAAAGDPVAVTLARGWSLGLTSSYTNQRYVFE</sequence>
<evidence type="ECO:0000313" key="7">
    <source>
        <dbReference type="EMBL" id="TQE92976.1"/>
    </source>
</evidence>
<evidence type="ECO:0000256" key="1">
    <source>
        <dbReference type="ARBA" id="ARBA00004141"/>
    </source>
</evidence>
<gene>
    <name evidence="7" type="ORF">FKY71_18580</name>
</gene>
<feature type="transmembrane region" description="Helical" evidence="5">
    <location>
        <begin position="122"/>
        <end position="143"/>
    </location>
</feature>
<evidence type="ECO:0000256" key="5">
    <source>
        <dbReference type="SAM" id="Phobius"/>
    </source>
</evidence>
<accession>A0A540V883</accession>
<dbReference type="GO" id="GO:0016020">
    <property type="term" value="C:membrane"/>
    <property type="evidence" value="ECO:0007669"/>
    <property type="project" value="UniProtKB-SubCell"/>
</dbReference>
<feature type="transmembrane region" description="Helical" evidence="5">
    <location>
        <begin position="37"/>
        <end position="55"/>
    </location>
</feature>
<dbReference type="Proteomes" id="UP000315400">
    <property type="component" value="Unassembled WGS sequence"/>
</dbReference>
<name>A0A540V883_9GAMM</name>
<comment type="caution">
    <text evidence="7">The sequence shown here is derived from an EMBL/GenBank/DDBJ whole genome shotgun (WGS) entry which is preliminary data.</text>
</comment>
<keyword evidence="2 5" id="KW-0812">Transmembrane</keyword>
<dbReference type="Pfam" id="PF06271">
    <property type="entry name" value="RDD"/>
    <property type="match status" value="1"/>
</dbReference>
<evidence type="ECO:0000259" key="6">
    <source>
        <dbReference type="Pfam" id="PF06271"/>
    </source>
</evidence>
<evidence type="ECO:0000256" key="2">
    <source>
        <dbReference type="ARBA" id="ARBA00022692"/>
    </source>
</evidence>
<evidence type="ECO:0000313" key="8">
    <source>
        <dbReference type="Proteomes" id="UP000315400"/>
    </source>
</evidence>
<keyword evidence="4 5" id="KW-0472">Membrane</keyword>
<organism evidence="7 8">
    <name type="scientific">Spiribacter salinus</name>
    <dbReference type="NCBI Taxonomy" id="1335746"/>
    <lineage>
        <taxon>Bacteria</taxon>
        <taxon>Pseudomonadati</taxon>
        <taxon>Pseudomonadota</taxon>
        <taxon>Gammaproteobacteria</taxon>
        <taxon>Chromatiales</taxon>
        <taxon>Ectothiorhodospiraceae</taxon>
        <taxon>Spiribacter</taxon>
    </lineage>
</organism>
<dbReference type="EMBL" id="VIFK01000513">
    <property type="protein sequence ID" value="TQE92976.1"/>
    <property type="molecule type" value="Genomic_DNA"/>
</dbReference>
<feature type="domain" description="RDD" evidence="6">
    <location>
        <begin position="14"/>
        <end position="100"/>
    </location>
</feature>
<dbReference type="InterPro" id="IPR010432">
    <property type="entry name" value="RDD"/>
</dbReference>
<protein>
    <submittedName>
        <fullName evidence="7">RDD family protein</fullName>
    </submittedName>
</protein>
<reference evidence="7 8" key="1">
    <citation type="submission" date="2019-06" db="EMBL/GenBank/DDBJ databases">
        <title>Metagenome assembled Genome of Spiribacter salinus SL48-SHIP from the microbial mat of Salt Lake 48 (Novosibirsk region, Russia).</title>
        <authorList>
            <person name="Shipova A."/>
            <person name="Rozanov A.S."/>
            <person name="Bryanskaya A.V."/>
            <person name="Peltek S.E."/>
        </authorList>
    </citation>
    <scope>NUCLEOTIDE SEQUENCE [LARGE SCALE GENOMIC DNA]</scope>
    <source>
        <strain evidence="7">SL48-SHIP-2</strain>
    </source>
</reference>
<feature type="transmembrane region" description="Helical" evidence="5">
    <location>
        <begin position="67"/>
        <end position="86"/>
    </location>
</feature>
<dbReference type="AlphaFoldDB" id="A0A540V883"/>
<evidence type="ECO:0000256" key="3">
    <source>
        <dbReference type="ARBA" id="ARBA00022989"/>
    </source>
</evidence>